<dbReference type="PANTHER" id="PTHR33734:SF22">
    <property type="entry name" value="MEMBRANE-BOUND LYTIC MUREIN TRANSGLYCOSYLASE D"/>
    <property type="match status" value="1"/>
</dbReference>
<feature type="region of interest" description="Disordered" evidence="1">
    <location>
        <begin position="1"/>
        <end position="85"/>
    </location>
</feature>
<reference evidence="3 4" key="1">
    <citation type="submission" date="2023-08" db="EMBL/GenBank/DDBJ databases">
        <title>Genome sequence of Thermaerobacter compostii strain Ins1, a spore-forming filamentous bacterium isolated from a deep geothermal reservoir.</title>
        <authorList>
            <person name="Bregnard D."/>
            <person name="Gonzalez D."/>
            <person name="Junier P."/>
        </authorList>
    </citation>
    <scope>NUCLEOTIDE SEQUENCE [LARGE SCALE GENOMIC DNA]</scope>
    <source>
        <strain evidence="3 4">Ins1</strain>
    </source>
</reference>
<dbReference type="SUPFAM" id="SSF54106">
    <property type="entry name" value="LysM domain"/>
    <property type="match status" value="3"/>
</dbReference>
<keyword evidence="4" id="KW-1185">Reference proteome</keyword>
<gene>
    <name evidence="3" type="ORF">Q5761_02895</name>
</gene>
<dbReference type="Proteomes" id="UP001304683">
    <property type="component" value="Chromosome"/>
</dbReference>
<feature type="domain" description="LysM" evidence="2">
    <location>
        <begin position="139"/>
        <end position="184"/>
    </location>
</feature>
<dbReference type="SMART" id="SM00257">
    <property type="entry name" value="LysM"/>
    <property type="match status" value="3"/>
</dbReference>
<feature type="domain" description="LysM" evidence="2">
    <location>
        <begin position="83"/>
        <end position="128"/>
    </location>
</feature>
<dbReference type="RefSeq" id="WP_318751132.1">
    <property type="nucleotide sequence ID" value="NZ_CP132508.1"/>
</dbReference>
<feature type="compositionally biased region" description="Basic and acidic residues" evidence="1">
    <location>
        <begin position="21"/>
        <end position="33"/>
    </location>
</feature>
<evidence type="ECO:0000259" key="2">
    <source>
        <dbReference type="PROSITE" id="PS51782"/>
    </source>
</evidence>
<evidence type="ECO:0000313" key="3">
    <source>
        <dbReference type="EMBL" id="WPD19634.1"/>
    </source>
</evidence>
<sequence length="245" mass="25103">MPEGDATRPHPGGSGAAAPAEDEKPREAQDHPAVDAPADADPPPPAAAEAPVPSGTSPQGVPETATVPAGAAPEGPPPCPGGQTVRVQPGDTLFLLAQRYGVPLAAVILANPQLGDPDRLVPGQWICIPSAPPGCPGGHLVVVRPGDTLFAIAQRFRVPLEAVIAANPQLADPDRIEPGQIVCVPRSPGRCEGVPYVVQPGDTLFAIAQRFGVDLEALTAANPQITNPDRIWPGEVVCVPTAREA</sequence>
<dbReference type="Gene3D" id="3.10.350.10">
    <property type="entry name" value="LysM domain"/>
    <property type="match status" value="3"/>
</dbReference>
<dbReference type="EMBL" id="CP132508">
    <property type="protein sequence ID" value="WPD19634.1"/>
    <property type="molecule type" value="Genomic_DNA"/>
</dbReference>
<dbReference type="InterPro" id="IPR036779">
    <property type="entry name" value="LysM_dom_sf"/>
</dbReference>
<feature type="domain" description="LysM" evidence="2">
    <location>
        <begin position="194"/>
        <end position="239"/>
    </location>
</feature>
<dbReference type="Pfam" id="PF01476">
    <property type="entry name" value="LysM"/>
    <property type="match status" value="3"/>
</dbReference>
<feature type="compositionally biased region" description="Low complexity" evidence="1">
    <location>
        <begin position="61"/>
        <end position="73"/>
    </location>
</feature>
<evidence type="ECO:0000313" key="4">
    <source>
        <dbReference type="Proteomes" id="UP001304683"/>
    </source>
</evidence>
<dbReference type="PROSITE" id="PS51782">
    <property type="entry name" value="LYSM"/>
    <property type="match status" value="3"/>
</dbReference>
<dbReference type="CDD" id="cd00118">
    <property type="entry name" value="LysM"/>
    <property type="match status" value="3"/>
</dbReference>
<accession>A0ABZ0QQ53</accession>
<name>A0ABZ0QQ53_9FIRM</name>
<dbReference type="PANTHER" id="PTHR33734">
    <property type="entry name" value="LYSM DOMAIN-CONTAINING GPI-ANCHORED PROTEIN 2"/>
    <property type="match status" value="1"/>
</dbReference>
<dbReference type="InterPro" id="IPR018392">
    <property type="entry name" value="LysM"/>
</dbReference>
<proteinExistence type="predicted"/>
<organism evidence="3 4">
    <name type="scientific">Thermaerobacter composti</name>
    <dbReference type="NCBI Taxonomy" id="554949"/>
    <lineage>
        <taxon>Bacteria</taxon>
        <taxon>Bacillati</taxon>
        <taxon>Bacillota</taxon>
        <taxon>Clostridia</taxon>
        <taxon>Eubacteriales</taxon>
        <taxon>Clostridiales Family XVII. Incertae Sedis</taxon>
        <taxon>Thermaerobacter</taxon>
    </lineage>
</organism>
<evidence type="ECO:0000256" key="1">
    <source>
        <dbReference type="SAM" id="MobiDB-lite"/>
    </source>
</evidence>
<protein>
    <submittedName>
        <fullName evidence="3">LysM peptidoglycan-binding domain-containing protein</fullName>
    </submittedName>
</protein>